<proteinExistence type="predicted"/>
<sequence length="109" mass="12590">MLLPRQASLKVGKRNLQGFVLHPTLYRRIRIVSTSDLINKPGPHFGDKLSTLEKEFCSNMRILLLYLFEKRRYEYSSGKFHVTSRLVGKTINTGVLERGNNLFGVLFTF</sequence>
<dbReference type="AlphaFoldDB" id="A0A4Y2QFI4"/>
<dbReference type="EMBL" id="BGPR01013870">
    <property type="protein sequence ID" value="GBN62626.1"/>
    <property type="molecule type" value="Genomic_DNA"/>
</dbReference>
<evidence type="ECO:0000313" key="3">
    <source>
        <dbReference type="Proteomes" id="UP000499080"/>
    </source>
</evidence>
<accession>A0A4Y2QFI4</accession>
<dbReference type="EMBL" id="BGPR01013790">
    <property type="protein sequence ID" value="GBN62251.1"/>
    <property type="molecule type" value="Genomic_DNA"/>
</dbReference>
<organism evidence="1 3">
    <name type="scientific">Araneus ventricosus</name>
    <name type="common">Orbweaver spider</name>
    <name type="synonym">Epeira ventricosa</name>
    <dbReference type="NCBI Taxonomy" id="182803"/>
    <lineage>
        <taxon>Eukaryota</taxon>
        <taxon>Metazoa</taxon>
        <taxon>Ecdysozoa</taxon>
        <taxon>Arthropoda</taxon>
        <taxon>Chelicerata</taxon>
        <taxon>Arachnida</taxon>
        <taxon>Araneae</taxon>
        <taxon>Araneomorphae</taxon>
        <taxon>Entelegynae</taxon>
        <taxon>Araneoidea</taxon>
        <taxon>Araneidae</taxon>
        <taxon>Araneus</taxon>
    </lineage>
</organism>
<keyword evidence="3" id="KW-1185">Reference proteome</keyword>
<protein>
    <submittedName>
        <fullName evidence="1">Uncharacterized protein</fullName>
    </submittedName>
</protein>
<reference evidence="1 3" key="1">
    <citation type="journal article" date="2019" name="Sci. Rep.">
        <title>Orb-weaving spider Araneus ventricosus genome elucidates the spidroin gene catalogue.</title>
        <authorList>
            <person name="Kono N."/>
            <person name="Nakamura H."/>
            <person name="Ohtoshi R."/>
            <person name="Moran D.A.P."/>
            <person name="Shinohara A."/>
            <person name="Yoshida Y."/>
            <person name="Fujiwara M."/>
            <person name="Mori M."/>
            <person name="Tomita M."/>
            <person name="Arakawa K."/>
        </authorList>
    </citation>
    <scope>NUCLEOTIDE SEQUENCE [LARGE SCALE GENOMIC DNA]</scope>
</reference>
<evidence type="ECO:0000313" key="1">
    <source>
        <dbReference type="EMBL" id="GBN62251.1"/>
    </source>
</evidence>
<name>A0A4Y2QFI4_ARAVE</name>
<dbReference type="Proteomes" id="UP000499080">
    <property type="component" value="Unassembled WGS sequence"/>
</dbReference>
<comment type="caution">
    <text evidence="1">The sequence shown here is derived from an EMBL/GenBank/DDBJ whole genome shotgun (WGS) entry which is preliminary data.</text>
</comment>
<evidence type="ECO:0000313" key="2">
    <source>
        <dbReference type="EMBL" id="GBN62626.1"/>
    </source>
</evidence>
<gene>
    <name evidence="1" type="ORF">AVEN_252089_1</name>
    <name evidence="2" type="ORF">AVEN_39024_1</name>
</gene>